<reference evidence="2" key="1">
    <citation type="submission" date="2018-05" db="EMBL/GenBank/DDBJ databases">
        <authorList>
            <person name="Lanie J.A."/>
            <person name="Ng W.-L."/>
            <person name="Kazmierczak K.M."/>
            <person name="Andrzejewski T.M."/>
            <person name="Davidsen T.M."/>
            <person name="Wayne K.J."/>
            <person name="Tettelin H."/>
            <person name="Glass J.I."/>
            <person name="Rusch D."/>
            <person name="Podicherti R."/>
            <person name="Tsui H.-C.T."/>
            <person name="Winkler M.E."/>
        </authorList>
    </citation>
    <scope>NUCLEOTIDE SEQUENCE</scope>
</reference>
<feature type="non-terminal residue" evidence="2">
    <location>
        <position position="24"/>
    </location>
</feature>
<feature type="region of interest" description="Disordered" evidence="1">
    <location>
        <begin position="1"/>
        <end position="24"/>
    </location>
</feature>
<sequence>TRRGSATGAWSMTWSGPPPKTCSA</sequence>
<evidence type="ECO:0000256" key="1">
    <source>
        <dbReference type="SAM" id="MobiDB-lite"/>
    </source>
</evidence>
<proteinExistence type="predicted"/>
<gene>
    <name evidence="2" type="ORF">METZ01_LOCUS198295</name>
</gene>
<name>A0A382E622_9ZZZZ</name>
<accession>A0A382E622</accession>
<evidence type="ECO:0000313" key="2">
    <source>
        <dbReference type="EMBL" id="SVB45441.1"/>
    </source>
</evidence>
<organism evidence="2">
    <name type="scientific">marine metagenome</name>
    <dbReference type="NCBI Taxonomy" id="408172"/>
    <lineage>
        <taxon>unclassified sequences</taxon>
        <taxon>metagenomes</taxon>
        <taxon>ecological metagenomes</taxon>
    </lineage>
</organism>
<feature type="non-terminal residue" evidence="2">
    <location>
        <position position="1"/>
    </location>
</feature>
<protein>
    <submittedName>
        <fullName evidence="2">Uncharacterized protein</fullName>
    </submittedName>
</protein>
<dbReference type="AlphaFoldDB" id="A0A382E622"/>
<dbReference type="EMBL" id="UINC01042595">
    <property type="protein sequence ID" value="SVB45441.1"/>
    <property type="molecule type" value="Genomic_DNA"/>
</dbReference>